<dbReference type="GO" id="GO:0016616">
    <property type="term" value="F:oxidoreductase activity, acting on the CH-OH group of donors, NAD or NADP as acceptor"/>
    <property type="evidence" value="ECO:0007669"/>
    <property type="project" value="InterPro"/>
</dbReference>
<dbReference type="InterPro" id="IPR036291">
    <property type="entry name" value="NAD(P)-bd_dom_sf"/>
</dbReference>
<gene>
    <name evidence="2" type="ORF">METZ01_LOCUS414518</name>
</gene>
<name>A0A382WSP0_9ZZZZ</name>
<feature type="non-terminal residue" evidence="2">
    <location>
        <position position="103"/>
    </location>
</feature>
<dbReference type="GO" id="GO:0051287">
    <property type="term" value="F:NAD binding"/>
    <property type="evidence" value="ECO:0007669"/>
    <property type="project" value="InterPro"/>
</dbReference>
<proteinExistence type="predicted"/>
<feature type="domain" description="Glycerol-3-phosphate dehydrogenase NAD-dependent N-terminal" evidence="1">
    <location>
        <begin position="9"/>
        <end position="100"/>
    </location>
</feature>
<dbReference type="SUPFAM" id="SSF51735">
    <property type="entry name" value="NAD(P)-binding Rossmann-fold domains"/>
    <property type="match status" value="1"/>
</dbReference>
<evidence type="ECO:0000313" key="2">
    <source>
        <dbReference type="EMBL" id="SVD61664.1"/>
    </source>
</evidence>
<reference evidence="2" key="1">
    <citation type="submission" date="2018-05" db="EMBL/GenBank/DDBJ databases">
        <authorList>
            <person name="Lanie J.A."/>
            <person name="Ng W.-L."/>
            <person name="Kazmierczak K.M."/>
            <person name="Andrzejewski T.M."/>
            <person name="Davidsen T.M."/>
            <person name="Wayne K.J."/>
            <person name="Tettelin H."/>
            <person name="Glass J.I."/>
            <person name="Rusch D."/>
            <person name="Podicherti R."/>
            <person name="Tsui H.-C.T."/>
            <person name="Winkler M.E."/>
        </authorList>
    </citation>
    <scope>NUCLEOTIDE SEQUENCE</scope>
</reference>
<dbReference type="InterPro" id="IPR011128">
    <property type="entry name" value="G3P_DH_NAD-dep_N"/>
</dbReference>
<accession>A0A382WSP0</accession>
<sequence>MPGSDNKTIAVLGAGHGGCAAAADLTARGYNVRLHTRHEDRLHPLRKSGGITARGIQEGFFPLSVMTTDLAHAISGADLIMLVVPSVAHEYYATALAPLIDGS</sequence>
<dbReference type="AlphaFoldDB" id="A0A382WSP0"/>
<dbReference type="GO" id="GO:0046168">
    <property type="term" value="P:glycerol-3-phosphate catabolic process"/>
    <property type="evidence" value="ECO:0007669"/>
    <property type="project" value="InterPro"/>
</dbReference>
<organism evidence="2">
    <name type="scientific">marine metagenome</name>
    <dbReference type="NCBI Taxonomy" id="408172"/>
    <lineage>
        <taxon>unclassified sequences</taxon>
        <taxon>metagenomes</taxon>
        <taxon>ecological metagenomes</taxon>
    </lineage>
</organism>
<dbReference type="Gene3D" id="3.40.50.720">
    <property type="entry name" value="NAD(P)-binding Rossmann-like Domain"/>
    <property type="match status" value="1"/>
</dbReference>
<protein>
    <recommendedName>
        <fullName evidence="1">Glycerol-3-phosphate dehydrogenase NAD-dependent N-terminal domain-containing protein</fullName>
    </recommendedName>
</protein>
<evidence type="ECO:0000259" key="1">
    <source>
        <dbReference type="Pfam" id="PF01210"/>
    </source>
</evidence>
<dbReference type="Pfam" id="PF01210">
    <property type="entry name" value="NAD_Gly3P_dh_N"/>
    <property type="match status" value="1"/>
</dbReference>
<dbReference type="EMBL" id="UINC01162098">
    <property type="protein sequence ID" value="SVD61664.1"/>
    <property type="molecule type" value="Genomic_DNA"/>
</dbReference>